<keyword evidence="3 4" id="KW-0479">Metal-binding</keyword>
<keyword evidence="7" id="KW-1185">Reference proteome</keyword>
<sequence length="301" mass="31780">MAEIVLLDGGMGQELVARNDADPTPMWSARVLADRPDLVEAVHRDFFEAGATVATLNTYSVTPERLHRHAPDEDTDALFERLQAAAIRVASAARGDRDVALAGCLPPLAWSYRPDAAPPQGLMQQTYARLVAAQGDHCDLMLAETMSGVREAGAATRAIVAAGHLAWIALSVDDRDGTRLRSGEPLEDGISAVAEAGADAILLNCSRPEAIAQGLPILATVHVPFGAYANGFEFAGDLEFGGTVKGLTKRLELTPEAYADHAMTWIAAGATIVGGCCEVGPAHIAHLAQRIRAAGHRVVRP</sequence>
<dbReference type="InterPro" id="IPR003726">
    <property type="entry name" value="HCY_dom"/>
</dbReference>
<dbReference type="GO" id="GO:0032259">
    <property type="term" value="P:methylation"/>
    <property type="evidence" value="ECO:0007669"/>
    <property type="project" value="UniProtKB-KW"/>
</dbReference>
<accession>A0A2R8A804</accession>
<keyword evidence="2 4" id="KW-0808">Transferase</keyword>
<protein>
    <submittedName>
        <fullName evidence="6">Homocysteine S-methyltransferase</fullName>
        <ecNumber evidence="6">2.1.1.10</ecNumber>
    </submittedName>
</protein>
<dbReference type="GO" id="GO:0009086">
    <property type="term" value="P:methionine biosynthetic process"/>
    <property type="evidence" value="ECO:0007669"/>
    <property type="project" value="InterPro"/>
</dbReference>
<gene>
    <name evidence="6" type="primary">mmuM</name>
    <name evidence="6" type="ORF">POI8812_00659</name>
</gene>
<dbReference type="PROSITE" id="PS50970">
    <property type="entry name" value="HCY"/>
    <property type="match status" value="1"/>
</dbReference>
<dbReference type="PANTHER" id="PTHR11103:SF18">
    <property type="entry name" value="SLR1189 PROTEIN"/>
    <property type="match status" value="1"/>
</dbReference>
<feature type="binding site" evidence="4">
    <location>
        <position position="276"/>
    </location>
    <ligand>
        <name>Zn(2+)</name>
        <dbReference type="ChEBI" id="CHEBI:29105"/>
    </ligand>
</feature>
<name>A0A2R8A804_9RHOB</name>
<dbReference type="SUPFAM" id="SSF82282">
    <property type="entry name" value="Homocysteine S-methyltransferase"/>
    <property type="match status" value="1"/>
</dbReference>
<dbReference type="EMBL" id="OMKW01000001">
    <property type="protein sequence ID" value="SPF28361.1"/>
    <property type="molecule type" value="Genomic_DNA"/>
</dbReference>
<reference evidence="6 7" key="1">
    <citation type="submission" date="2018-03" db="EMBL/GenBank/DDBJ databases">
        <authorList>
            <person name="Keele B.F."/>
        </authorList>
    </citation>
    <scope>NUCLEOTIDE SEQUENCE [LARGE SCALE GENOMIC DNA]</scope>
    <source>
        <strain evidence="6 7">CeCT 8812</strain>
    </source>
</reference>
<dbReference type="EC" id="2.1.1.10" evidence="6"/>
<evidence type="ECO:0000256" key="4">
    <source>
        <dbReference type="PROSITE-ProRule" id="PRU00333"/>
    </source>
</evidence>
<evidence type="ECO:0000256" key="2">
    <source>
        <dbReference type="ARBA" id="ARBA00022679"/>
    </source>
</evidence>
<keyword evidence="3 4" id="KW-0862">Zinc</keyword>
<evidence type="ECO:0000313" key="6">
    <source>
        <dbReference type="EMBL" id="SPF28361.1"/>
    </source>
</evidence>
<evidence type="ECO:0000259" key="5">
    <source>
        <dbReference type="PROSITE" id="PS50970"/>
    </source>
</evidence>
<feature type="binding site" evidence="4">
    <location>
        <position position="277"/>
    </location>
    <ligand>
        <name>Zn(2+)</name>
        <dbReference type="ChEBI" id="CHEBI:29105"/>
    </ligand>
</feature>
<feature type="domain" description="Hcy-binding" evidence="5">
    <location>
        <begin position="1"/>
        <end position="291"/>
    </location>
</feature>
<organism evidence="6 7">
    <name type="scientific">Pontivivens insulae</name>
    <dbReference type="NCBI Taxonomy" id="1639689"/>
    <lineage>
        <taxon>Bacteria</taxon>
        <taxon>Pseudomonadati</taxon>
        <taxon>Pseudomonadota</taxon>
        <taxon>Alphaproteobacteria</taxon>
        <taxon>Rhodobacterales</taxon>
        <taxon>Paracoccaceae</taxon>
        <taxon>Pontivivens</taxon>
    </lineage>
</organism>
<dbReference type="PANTHER" id="PTHR11103">
    <property type="entry name" value="SLR1189 PROTEIN"/>
    <property type="match status" value="1"/>
</dbReference>
<dbReference type="RefSeq" id="WP_108781073.1">
    <property type="nucleotide sequence ID" value="NZ_OMKW01000001.1"/>
</dbReference>
<dbReference type="OrthoDB" id="9803687at2"/>
<dbReference type="GO" id="GO:0008168">
    <property type="term" value="F:methyltransferase activity"/>
    <property type="evidence" value="ECO:0007669"/>
    <property type="project" value="UniProtKB-UniRule"/>
</dbReference>
<dbReference type="Gene3D" id="3.20.20.330">
    <property type="entry name" value="Homocysteine-binding-like domain"/>
    <property type="match status" value="1"/>
</dbReference>
<dbReference type="Pfam" id="PF02574">
    <property type="entry name" value="S-methyl_trans"/>
    <property type="match status" value="1"/>
</dbReference>
<keyword evidence="1 4" id="KW-0489">Methyltransferase</keyword>
<evidence type="ECO:0000313" key="7">
    <source>
        <dbReference type="Proteomes" id="UP000244932"/>
    </source>
</evidence>
<dbReference type="PIRSF" id="PIRSF037505">
    <property type="entry name" value="Betaine_HMT"/>
    <property type="match status" value="1"/>
</dbReference>
<dbReference type="InterPro" id="IPR036589">
    <property type="entry name" value="HCY_dom_sf"/>
</dbReference>
<dbReference type="GO" id="GO:0008270">
    <property type="term" value="F:zinc ion binding"/>
    <property type="evidence" value="ECO:0007669"/>
    <property type="project" value="InterPro"/>
</dbReference>
<dbReference type="Proteomes" id="UP000244932">
    <property type="component" value="Unassembled WGS sequence"/>
</dbReference>
<evidence type="ECO:0000256" key="1">
    <source>
        <dbReference type="ARBA" id="ARBA00022603"/>
    </source>
</evidence>
<dbReference type="InterPro" id="IPR017226">
    <property type="entry name" value="BHMT-like"/>
</dbReference>
<proteinExistence type="predicted"/>
<dbReference type="AlphaFoldDB" id="A0A2R8A804"/>
<comment type="cofactor">
    <cofactor evidence="3">
        <name>Zn(2+)</name>
        <dbReference type="ChEBI" id="CHEBI:29105"/>
    </cofactor>
    <text evidence="3">Binds 1 zinc ion per subunit.</text>
</comment>
<evidence type="ECO:0000256" key="3">
    <source>
        <dbReference type="PIRSR" id="PIRSR037505-2"/>
    </source>
</evidence>
<feature type="binding site" evidence="3 4">
    <location>
        <position position="205"/>
    </location>
    <ligand>
        <name>Zn(2+)</name>
        <dbReference type="ChEBI" id="CHEBI:29105"/>
    </ligand>
</feature>